<dbReference type="GO" id="GO:0019005">
    <property type="term" value="C:SCF ubiquitin ligase complex"/>
    <property type="evidence" value="ECO:0007669"/>
    <property type="project" value="TreeGrafter"/>
</dbReference>
<protein>
    <recommendedName>
        <fullName evidence="1">F-box/LRR-repeat protein 15-like leucin rich repeat domain-containing protein</fullName>
    </recommendedName>
</protein>
<dbReference type="PANTHER" id="PTHR13318:SF95">
    <property type="entry name" value="F-BOX PROTEIN YLR352W"/>
    <property type="match status" value="1"/>
</dbReference>
<dbReference type="Gene3D" id="3.80.10.10">
    <property type="entry name" value="Ribonuclease Inhibitor"/>
    <property type="match status" value="2"/>
</dbReference>
<keyword evidence="3" id="KW-1185">Reference proteome</keyword>
<accession>A0A1X2IAV7</accession>
<dbReference type="InterPro" id="IPR006553">
    <property type="entry name" value="Leu-rich_rpt_Cys-con_subtyp"/>
</dbReference>
<dbReference type="AlphaFoldDB" id="A0A1X2IAV7"/>
<feature type="domain" description="F-box/LRR-repeat protein 15-like leucin rich repeat" evidence="1">
    <location>
        <begin position="192"/>
        <end position="342"/>
    </location>
</feature>
<gene>
    <name evidence="2" type="ORF">BCR42DRAFT_467557</name>
</gene>
<organism evidence="2 3">
    <name type="scientific">Absidia repens</name>
    <dbReference type="NCBI Taxonomy" id="90262"/>
    <lineage>
        <taxon>Eukaryota</taxon>
        <taxon>Fungi</taxon>
        <taxon>Fungi incertae sedis</taxon>
        <taxon>Mucoromycota</taxon>
        <taxon>Mucoromycotina</taxon>
        <taxon>Mucoromycetes</taxon>
        <taxon>Mucorales</taxon>
        <taxon>Cunninghamellaceae</taxon>
        <taxon>Absidia</taxon>
    </lineage>
</organism>
<evidence type="ECO:0000313" key="2">
    <source>
        <dbReference type="EMBL" id="ORZ13069.1"/>
    </source>
</evidence>
<dbReference type="SMART" id="SM00367">
    <property type="entry name" value="LRR_CC"/>
    <property type="match status" value="5"/>
</dbReference>
<dbReference type="Pfam" id="PF25372">
    <property type="entry name" value="DUF7885"/>
    <property type="match status" value="1"/>
</dbReference>
<dbReference type="GO" id="GO:0031146">
    <property type="term" value="P:SCF-dependent proteasomal ubiquitin-dependent protein catabolic process"/>
    <property type="evidence" value="ECO:0007669"/>
    <property type="project" value="TreeGrafter"/>
</dbReference>
<sequence>MPMVFKRQNSCRTNKTNDYSKAQPNEQCHLIFQLPEIVEQIIQYLMPNPATVCCPSHKSASTHRSTIKSMQDVLPCLYVNWLWHDCVSRYTWRHVSFEDSRTDYEQFLRFTSVISRVPLTQPCQLRHQWNHRLISLQNHHHVQPLSLNRYFKPRYRETIIYQNRIRSLTLRKIKERNINEPLQHVGHHAPYLNMLDIYICDYVTNSALYSFLEHGQLTYLSLAGCQRITDDAIIQVANTCPHLEHLDLRACGHVSDMAISKIAIQCPLIRHLNVGRVKDRQHITDHSIKLIAKHTQVSVLGLAGCDISDASLILLAELRRDGIERISINNCFRVSNLTVRAYAVHCPNLSVFEMKECHRISDWEAVAALVQRKVLLTLCDQQNRACEEWAKKHGIILDVRAPVK</sequence>
<evidence type="ECO:0000313" key="3">
    <source>
        <dbReference type="Proteomes" id="UP000193560"/>
    </source>
</evidence>
<dbReference type="InterPro" id="IPR032675">
    <property type="entry name" value="LRR_dom_sf"/>
</dbReference>
<dbReference type="OrthoDB" id="550575at2759"/>
<proteinExistence type="predicted"/>
<reference evidence="2 3" key="1">
    <citation type="submission" date="2016-07" db="EMBL/GenBank/DDBJ databases">
        <title>Pervasive Adenine N6-methylation of Active Genes in Fungi.</title>
        <authorList>
            <consortium name="DOE Joint Genome Institute"/>
            <person name="Mondo S.J."/>
            <person name="Dannebaum R.O."/>
            <person name="Kuo R.C."/>
            <person name="Labutti K."/>
            <person name="Haridas S."/>
            <person name="Kuo A."/>
            <person name="Salamov A."/>
            <person name="Ahrendt S.R."/>
            <person name="Lipzen A."/>
            <person name="Sullivan W."/>
            <person name="Andreopoulos W.B."/>
            <person name="Clum A."/>
            <person name="Lindquist E."/>
            <person name="Daum C."/>
            <person name="Ramamoorthy G.K."/>
            <person name="Gryganskyi A."/>
            <person name="Culley D."/>
            <person name="Magnuson J.K."/>
            <person name="James T.Y."/>
            <person name="O'Malley M.A."/>
            <person name="Stajich J.E."/>
            <person name="Spatafora J.W."/>
            <person name="Visel A."/>
            <person name="Grigoriev I.V."/>
        </authorList>
    </citation>
    <scope>NUCLEOTIDE SEQUENCE [LARGE SCALE GENOMIC DNA]</scope>
    <source>
        <strain evidence="2 3">NRRL 1336</strain>
    </source>
</reference>
<dbReference type="InterPro" id="IPR057207">
    <property type="entry name" value="FBXL15_LRR"/>
</dbReference>
<name>A0A1X2IAV7_9FUNG</name>
<comment type="caution">
    <text evidence="2">The sequence shown here is derived from an EMBL/GenBank/DDBJ whole genome shotgun (WGS) entry which is preliminary data.</text>
</comment>
<dbReference type="PANTHER" id="PTHR13318">
    <property type="entry name" value="PARTNER OF PAIRED, ISOFORM B-RELATED"/>
    <property type="match status" value="1"/>
</dbReference>
<dbReference type="SUPFAM" id="SSF52047">
    <property type="entry name" value="RNI-like"/>
    <property type="match status" value="1"/>
</dbReference>
<dbReference type="EMBL" id="MCGE01000017">
    <property type="protein sequence ID" value="ORZ13069.1"/>
    <property type="molecule type" value="Genomic_DNA"/>
</dbReference>
<dbReference type="Proteomes" id="UP000193560">
    <property type="component" value="Unassembled WGS sequence"/>
</dbReference>
<evidence type="ECO:0000259" key="1">
    <source>
        <dbReference type="Pfam" id="PF25372"/>
    </source>
</evidence>
<dbReference type="STRING" id="90262.A0A1X2IAV7"/>